<protein>
    <submittedName>
        <fullName evidence="7">Uncharacterized protein</fullName>
    </submittedName>
</protein>
<keyword evidence="6" id="KW-0539">Nucleus</keyword>
<evidence type="ECO:0000256" key="3">
    <source>
        <dbReference type="ARBA" id="ARBA00023015"/>
    </source>
</evidence>
<evidence type="ECO:0000256" key="6">
    <source>
        <dbReference type="ARBA" id="ARBA00023242"/>
    </source>
</evidence>
<evidence type="ECO:0000256" key="5">
    <source>
        <dbReference type="ARBA" id="ARBA00023163"/>
    </source>
</evidence>
<dbReference type="STRING" id="28573.A0A0U1MCR6"/>
<dbReference type="GO" id="GO:0046872">
    <property type="term" value="F:metal ion binding"/>
    <property type="evidence" value="ECO:0007669"/>
    <property type="project" value="UniProtKB-KW"/>
</dbReference>
<keyword evidence="5" id="KW-0804">Transcription</keyword>
<dbReference type="GO" id="GO:0003677">
    <property type="term" value="F:DNA binding"/>
    <property type="evidence" value="ECO:0007669"/>
    <property type="project" value="UniProtKB-KW"/>
</dbReference>
<dbReference type="AlphaFoldDB" id="A0A0U1MCR6"/>
<proteinExistence type="predicted"/>
<sequence length="403" mass="45572">MQRVQVDAGVRHAVFALASLHEDFENNAIVGSSENMFALRQYNLAIREHIRQVAKDKGLGNTEAYLPCLLFVLIEMLRANYISAVYLARKATAVLQYSLAKSKSRGSKDLQGYECFFERLLRRIEMQAIGLIGYDAQSAICPTQLAVEYATVPTAFSSISEAWDYLEVYGHVYSLSGTGKADSVVGGPADSDIRPCSARPYLDILQQWTTAFNLFLAQQSHWLMPLEKRDANILRLHQILNRTSLEVGALCLPPEEQTIWDDYHSVFEEAITLATLILSAHVSETSGSKPSFSLDLGMVGPLYDIARRCRDPFIRRKAIHMLRICRRREGLWDSSLALLVAERIVAIEEDDVAVQSSADVPRWRRIFNVKPVFSAKESRWYLHYEREASASRTVTVQIQEMMT</sequence>
<keyword evidence="3" id="KW-0805">Transcription regulation</keyword>
<keyword evidence="2" id="KW-0862">Zinc</keyword>
<keyword evidence="1" id="KW-0479">Metal-binding</keyword>
<accession>A0A0U1MCR6</accession>
<evidence type="ECO:0000256" key="4">
    <source>
        <dbReference type="ARBA" id="ARBA00023125"/>
    </source>
</evidence>
<gene>
    <name evidence="7" type="ORF">PISL3812_09813</name>
</gene>
<evidence type="ECO:0000313" key="7">
    <source>
        <dbReference type="EMBL" id="CRG92746.1"/>
    </source>
</evidence>
<dbReference type="OMA" id="RACHIRE"/>
<dbReference type="Proteomes" id="UP000054383">
    <property type="component" value="Unassembled WGS sequence"/>
</dbReference>
<reference evidence="7 8" key="1">
    <citation type="submission" date="2015-04" db="EMBL/GenBank/DDBJ databases">
        <authorList>
            <person name="Syromyatnikov M.Y."/>
            <person name="Popov V.N."/>
        </authorList>
    </citation>
    <scope>NUCLEOTIDE SEQUENCE [LARGE SCALE GENOMIC DNA]</scope>
    <source>
        <strain evidence="7">WF-38-12</strain>
    </source>
</reference>
<dbReference type="PANTHER" id="PTHR36206">
    <property type="entry name" value="ASPERCRYPTIN BIOSYNTHESIS CLUSTER-SPECIFIC TRANSCRIPTION REGULATOR ATNN-RELATED"/>
    <property type="match status" value="1"/>
</dbReference>
<dbReference type="PANTHER" id="PTHR36206:SF12">
    <property type="entry name" value="ASPERCRYPTIN BIOSYNTHESIS CLUSTER-SPECIFIC TRANSCRIPTION REGULATOR ATNN-RELATED"/>
    <property type="match status" value="1"/>
</dbReference>
<evidence type="ECO:0000313" key="8">
    <source>
        <dbReference type="Proteomes" id="UP000054383"/>
    </source>
</evidence>
<dbReference type="InterPro" id="IPR052360">
    <property type="entry name" value="Transcr_Regulatory_Proteins"/>
</dbReference>
<organism evidence="7 8">
    <name type="scientific">Talaromyces islandicus</name>
    <name type="common">Penicillium islandicum</name>
    <dbReference type="NCBI Taxonomy" id="28573"/>
    <lineage>
        <taxon>Eukaryota</taxon>
        <taxon>Fungi</taxon>
        <taxon>Dikarya</taxon>
        <taxon>Ascomycota</taxon>
        <taxon>Pezizomycotina</taxon>
        <taxon>Eurotiomycetes</taxon>
        <taxon>Eurotiomycetidae</taxon>
        <taxon>Eurotiales</taxon>
        <taxon>Trichocomaceae</taxon>
        <taxon>Talaromyces</taxon>
        <taxon>Talaromyces sect. Islandici</taxon>
    </lineage>
</organism>
<dbReference type="EMBL" id="CVMT01000016">
    <property type="protein sequence ID" value="CRG92746.1"/>
    <property type="molecule type" value="Genomic_DNA"/>
</dbReference>
<evidence type="ECO:0000256" key="2">
    <source>
        <dbReference type="ARBA" id="ARBA00022833"/>
    </source>
</evidence>
<dbReference type="OrthoDB" id="2593732at2759"/>
<evidence type="ECO:0000256" key="1">
    <source>
        <dbReference type="ARBA" id="ARBA00022723"/>
    </source>
</evidence>
<name>A0A0U1MCR6_TALIS</name>
<keyword evidence="8" id="KW-1185">Reference proteome</keyword>
<keyword evidence="4" id="KW-0238">DNA-binding</keyword>